<feature type="domain" description="Chitin-binding type-4" evidence="4">
    <location>
        <begin position="20"/>
        <end position="238"/>
    </location>
</feature>
<dbReference type="STRING" id="670386.D3B7Z9"/>
<feature type="signal peptide" evidence="3">
    <location>
        <begin position="1"/>
        <end position="21"/>
    </location>
</feature>
<evidence type="ECO:0000256" key="3">
    <source>
        <dbReference type="SAM" id="SignalP"/>
    </source>
</evidence>
<dbReference type="PANTHER" id="PTHR34823:SF1">
    <property type="entry name" value="CHITIN-BINDING TYPE-4 DOMAIN-CONTAINING PROTEIN"/>
    <property type="match status" value="1"/>
</dbReference>
<feature type="chain" id="PRO_5003040937" evidence="3">
    <location>
        <begin position="22"/>
        <end position="324"/>
    </location>
</feature>
<dbReference type="InterPro" id="IPR004302">
    <property type="entry name" value="Cellulose/chitin-bd_N"/>
</dbReference>
<accession>D3B7Z9</accession>
<dbReference type="AlphaFoldDB" id="D3B7Z9"/>
<dbReference type="GeneID" id="31360074"/>
<gene>
    <name evidence="5" type="ORF">PPL_04587</name>
</gene>
<evidence type="ECO:0000313" key="6">
    <source>
        <dbReference type="Proteomes" id="UP000001396"/>
    </source>
</evidence>
<evidence type="ECO:0000256" key="2">
    <source>
        <dbReference type="SAM" id="MobiDB-lite"/>
    </source>
</evidence>
<evidence type="ECO:0000259" key="4">
    <source>
        <dbReference type="Pfam" id="PF03067"/>
    </source>
</evidence>
<sequence>MYCSKLLLIFVGLLALVNGHGYPIYPLSRQNTCSSNPKNAIYYPENGDGITDPACRAAFKYVYNKANSAATAQYQFIQTNEYSINIPNYADGYSAMTAAIKSDLCSAGQTVAPNDKSGMSIAAPWTVTSISVPSVSTKSKDIMFSYCATAPHNPSYWEFYVTKEGFDVSKNKITWNDVELITKIDDVPTITTNDPKCSVTKAYNMTITLPARFSNSVLLSRWQRVDPVGEGFYSCSDFVFTTQDGSATTSTTGTYPTITSSQSTTSQPTTSSTQTTSTTSTNQPTSTTSSTITDNNEGEGPNNSSSLKVSILLLFIIVSFALLF</sequence>
<keyword evidence="1 3" id="KW-0732">Signal</keyword>
<dbReference type="OMA" id="WWPENGD"/>
<dbReference type="Gene3D" id="2.70.50.50">
    <property type="entry name" value="chitin-binding protein cbp21"/>
    <property type="match status" value="1"/>
</dbReference>
<evidence type="ECO:0000313" key="5">
    <source>
        <dbReference type="EMBL" id="EFA82167.1"/>
    </source>
</evidence>
<dbReference type="PANTHER" id="PTHR34823">
    <property type="entry name" value="GLCNAC-BINDING PROTEIN A"/>
    <property type="match status" value="1"/>
</dbReference>
<dbReference type="RefSeq" id="XP_020434284.1">
    <property type="nucleotide sequence ID" value="XM_020575489.1"/>
</dbReference>
<protein>
    <submittedName>
        <fullName evidence="5">Enhancing factor</fullName>
    </submittedName>
</protein>
<comment type="caution">
    <text evidence="5">The sequence shown here is derived from an EMBL/GenBank/DDBJ whole genome shotgun (WGS) entry which is preliminary data.</text>
</comment>
<dbReference type="SUPFAM" id="SSF81296">
    <property type="entry name" value="E set domains"/>
    <property type="match status" value="1"/>
</dbReference>
<dbReference type="Pfam" id="PF03067">
    <property type="entry name" value="LPMO_10"/>
    <property type="match status" value="1"/>
</dbReference>
<reference evidence="5 6" key="1">
    <citation type="journal article" date="2011" name="Genome Res.">
        <title>Phylogeny-wide analysis of social amoeba genomes highlights ancient origins for complex intercellular communication.</title>
        <authorList>
            <person name="Heidel A.J."/>
            <person name="Lawal H.M."/>
            <person name="Felder M."/>
            <person name="Schilde C."/>
            <person name="Helps N.R."/>
            <person name="Tunggal B."/>
            <person name="Rivero F."/>
            <person name="John U."/>
            <person name="Schleicher M."/>
            <person name="Eichinger L."/>
            <person name="Platzer M."/>
            <person name="Noegel A.A."/>
            <person name="Schaap P."/>
            <person name="Gloeckner G."/>
        </authorList>
    </citation>
    <scope>NUCLEOTIDE SEQUENCE [LARGE SCALE GENOMIC DNA]</scope>
    <source>
        <strain evidence="6">ATCC 26659 / Pp 5 / PN500</strain>
    </source>
</reference>
<proteinExistence type="predicted"/>
<feature type="region of interest" description="Disordered" evidence="2">
    <location>
        <begin position="246"/>
        <end position="303"/>
    </location>
</feature>
<dbReference type="Proteomes" id="UP000001396">
    <property type="component" value="Unassembled WGS sequence"/>
</dbReference>
<dbReference type="EMBL" id="ADBJ01000020">
    <property type="protein sequence ID" value="EFA82167.1"/>
    <property type="molecule type" value="Genomic_DNA"/>
</dbReference>
<dbReference type="InterPro" id="IPR014756">
    <property type="entry name" value="Ig_E-set"/>
</dbReference>
<dbReference type="InterPro" id="IPR051024">
    <property type="entry name" value="GlcNAc_Chitin_IntDeg"/>
</dbReference>
<dbReference type="InParanoid" id="D3B7Z9"/>
<name>D3B7Z9_HETP5</name>
<evidence type="ECO:0000256" key="1">
    <source>
        <dbReference type="ARBA" id="ARBA00022729"/>
    </source>
</evidence>
<keyword evidence="6" id="KW-1185">Reference proteome</keyword>
<organism evidence="5 6">
    <name type="scientific">Heterostelium pallidum (strain ATCC 26659 / Pp 5 / PN500)</name>
    <name type="common">Cellular slime mold</name>
    <name type="synonym">Polysphondylium pallidum</name>
    <dbReference type="NCBI Taxonomy" id="670386"/>
    <lineage>
        <taxon>Eukaryota</taxon>
        <taxon>Amoebozoa</taxon>
        <taxon>Evosea</taxon>
        <taxon>Eumycetozoa</taxon>
        <taxon>Dictyostelia</taxon>
        <taxon>Acytosteliales</taxon>
        <taxon>Acytosteliaceae</taxon>
        <taxon>Heterostelium</taxon>
    </lineage>
</organism>